<proteinExistence type="predicted"/>
<name>A8WFI1_AGRFC</name>
<dbReference type="AlphaFoldDB" id="A8WFI1"/>
<dbReference type="EMBL" id="AE007872">
    <property type="protein sequence ID" value="ABW89725.1"/>
    <property type="molecule type" value="Genomic_DNA"/>
</dbReference>
<evidence type="ECO:0000313" key="2">
    <source>
        <dbReference type="Proteomes" id="UP000000813"/>
    </source>
</evidence>
<protein>
    <submittedName>
        <fullName evidence="1">Uncharacterized protein</fullName>
    </submittedName>
</protein>
<dbReference type="PATRIC" id="fig|176299.10.peg.4905"/>
<dbReference type="HOGENOM" id="CLU_2285450_0_0_5"/>
<organism evidence="1 2">
    <name type="scientific">Agrobacterium fabrum (strain C58 / ATCC 33970)</name>
    <name type="common">Agrobacterium tumefaciens (strain C58)</name>
    <dbReference type="NCBI Taxonomy" id="176299"/>
    <lineage>
        <taxon>Bacteria</taxon>
        <taxon>Pseudomonadati</taxon>
        <taxon>Pseudomonadota</taxon>
        <taxon>Alphaproteobacteria</taxon>
        <taxon>Hyphomicrobiales</taxon>
        <taxon>Rhizobiaceae</taxon>
        <taxon>Rhizobium/Agrobacterium group</taxon>
        <taxon>Agrobacterium</taxon>
        <taxon>Agrobacterium tumefaciens complex</taxon>
    </lineage>
</organism>
<dbReference type="EnsemblBacteria" id="ABW89725">
    <property type="protein sequence ID" value="ABW89725"/>
    <property type="gene ID" value="Atu8059"/>
</dbReference>
<reference evidence="1 2" key="2">
    <citation type="journal article" date="2001" name="Science">
        <title>Genome sequence of the plant pathogen and biotechnology agent Agrobacterium tumefaciens C58.</title>
        <authorList>
            <person name="Goodner B."/>
            <person name="Hinkle G."/>
            <person name="Gattung S."/>
            <person name="Miller N."/>
            <person name="Blanchard M."/>
            <person name="Qurollo B."/>
            <person name="Goldman B.S."/>
            <person name="Cao Y."/>
            <person name="Askenazi M."/>
            <person name="Halling C."/>
            <person name="Mullin L."/>
            <person name="Houmiel K."/>
            <person name="Gordon J."/>
            <person name="Vaudin M."/>
            <person name="Iartchouk O."/>
            <person name="Epp A."/>
            <person name="Liu F."/>
            <person name="Wollam C."/>
            <person name="Allinger M."/>
            <person name="Doughty D."/>
            <person name="Scott C."/>
            <person name="Lappas C."/>
            <person name="Markelz B."/>
            <person name="Flanagan C."/>
            <person name="Crowell C."/>
            <person name="Gurson J."/>
            <person name="Lomo C."/>
            <person name="Sear C."/>
            <person name="Strub G."/>
            <person name="Cielo C."/>
            <person name="Slater S."/>
        </authorList>
    </citation>
    <scope>NUCLEOTIDE SEQUENCE [LARGE SCALE GENOMIC DNA]</scope>
    <source>
        <strain evidence="2">C58 / ATCC 33970</strain>
    </source>
</reference>
<dbReference type="KEGG" id="atu:Atu8059"/>
<sequence>MKPDNAPGDCACLLSLDGRDEHLILRFPGRKVALERFVRCWALNEFTGKSLLATRYAMRLYAIDFHGLDLVERQVRLTKVARFGKLGPPHHCARCPRAADN</sequence>
<keyword evidence="2" id="KW-1185">Reference proteome</keyword>
<reference evidence="1 2" key="1">
    <citation type="journal article" date="2001" name="Science">
        <title>The genome of the natural genetic engineer Agrobacterium tumefaciens C58.</title>
        <authorList>
            <person name="Wood D.W."/>
            <person name="Setubal J.C."/>
            <person name="Kaul R."/>
            <person name="Monks D.E."/>
            <person name="Kitajima J.P."/>
            <person name="Okura V.K."/>
            <person name="Zhou Y."/>
            <person name="Chen L."/>
            <person name="Wood G.E."/>
            <person name="Almeida N.F.Jr."/>
            <person name="Woo L."/>
            <person name="Chen Y."/>
            <person name="Paulsen I.T."/>
            <person name="Eisen J.A."/>
            <person name="Karp P.D."/>
            <person name="Bovee D.Sr."/>
            <person name="Chapman P."/>
            <person name="Clendenning J."/>
            <person name="Deatherage G."/>
            <person name="Gillet W."/>
            <person name="Grant C."/>
            <person name="Kutyavin T."/>
            <person name="Levy R."/>
            <person name="Li M.J."/>
            <person name="McClelland E."/>
            <person name="Palmieri A."/>
            <person name="Raymond C."/>
            <person name="Rouse G."/>
            <person name="Saenphimmachak C."/>
            <person name="Wu Z."/>
            <person name="Romero P."/>
            <person name="Gordon D."/>
            <person name="Zhang S."/>
            <person name="Yoo H."/>
            <person name="Tao Y."/>
            <person name="Biddle P."/>
            <person name="Jung M."/>
            <person name="Krespan W."/>
            <person name="Perry M."/>
            <person name="Gordon-Kamm B."/>
            <person name="Liao L."/>
            <person name="Kim S."/>
            <person name="Hendrick C."/>
            <person name="Zhao Z.Y."/>
            <person name="Dolan M."/>
            <person name="Chumley F."/>
            <person name="Tingey S.V."/>
            <person name="Tomb J.F."/>
            <person name="Gordon M.P."/>
            <person name="Olson M.V."/>
            <person name="Nester E.W."/>
        </authorList>
    </citation>
    <scope>NUCLEOTIDE SEQUENCE [LARGE SCALE GENOMIC DNA]</scope>
    <source>
        <strain evidence="2">C58 / ATCC 33970</strain>
    </source>
</reference>
<evidence type="ECO:0000313" key="1">
    <source>
        <dbReference type="EMBL" id="ABW89725.1"/>
    </source>
</evidence>
<geneLocation type="plasmid" evidence="1 2">
    <name>At</name>
</geneLocation>
<gene>
    <name evidence="1" type="ordered locus">Atu8059</name>
</gene>
<dbReference type="Proteomes" id="UP000000813">
    <property type="component" value="Plasmid At"/>
</dbReference>
<accession>A8WFI1</accession>
<keyword evidence="1" id="KW-0614">Plasmid</keyword>